<evidence type="ECO:0000259" key="2">
    <source>
        <dbReference type="PROSITE" id="PS50853"/>
    </source>
</evidence>
<dbReference type="RefSeq" id="XP_008332850.1">
    <property type="nucleotide sequence ID" value="XM_008334628.3"/>
</dbReference>
<dbReference type="CDD" id="cd00063">
    <property type="entry name" value="FN3"/>
    <property type="match status" value="2"/>
</dbReference>
<feature type="domain" description="Fibronectin type-III" evidence="2">
    <location>
        <begin position="460"/>
        <end position="545"/>
    </location>
</feature>
<dbReference type="OrthoDB" id="9927686at2759"/>
<dbReference type="Proteomes" id="UP000265120">
    <property type="component" value="Chromosome 2"/>
</dbReference>
<feature type="domain" description="Fibronectin type-III" evidence="2">
    <location>
        <begin position="546"/>
        <end position="630"/>
    </location>
</feature>
<feature type="domain" description="Fibronectin type-III" evidence="2">
    <location>
        <begin position="202"/>
        <end position="289"/>
    </location>
</feature>
<dbReference type="AlphaFoldDB" id="A0A3P8WY84"/>
<reference evidence="3" key="3">
    <citation type="submission" date="2025-09" db="UniProtKB">
        <authorList>
            <consortium name="Ensembl"/>
        </authorList>
    </citation>
    <scope>IDENTIFICATION</scope>
</reference>
<dbReference type="Gene3D" id="2.60.40.10">
    <property type="entry name" value="Immunoglobulins"/>
    <property type="match status" value="4"/>
</dbReference>
<dbReference type="PANTHER" id="PTHR47135">
    <property type="entry name" value="FIBRONECTIN TYPE III DOMAIN-CONTAINING PROTEIN 7"/>
    <property type="match status" value="1"/>
</dbReference>
<sequence>MGTVKWMTIFVLLGSCLQDSASQDLVASVFTATSKSVTVAWENQIAATTSCRVSAALLSDPDTIVAFSVFDPQVIMGTVNMLTPNTNYYLSIDVLDVAETVLGTETIGVITAPEVMAPISSVVSKDSTTFEVEFTLVTGATHYIVRIQNSEGFFREDEVPSSPAEIPSLTPYTEYSLSIMAVNRGGRAQPSLSVTAKTVLAPPVLTTSSASTDTIDVSWGAIDQAAKYIVSIHLDSLEDTTEQETTGTSVTISGLEAGQLYVINCWALDAEDVTGETSSEVTQVTIPPTPTVSVSSTVNGDGVTELTVSWTFDPEVWGEITGNVNNVDLSCTSTTGSCVLSPVGCGEQHSIQVIVSNAAGSGAPTDSEVFTSFPCQPGSLEHSEISDGNCQMTWEAVDYAAGYIANVLRSDSTLQECDTASPICSFTCECGYMYLMSVYAYNDAGESTPVKKNFTTLSCCPNDVEISTISTETLQATWTSTRGAVLYQTKATLDSDVIVCNDTAPECALSDLLCDTTYSVVVTPCNDISGCNTECQSHSVTTAPCTPTDVSLTEVDQSTYTVTWTGNNVEADYTASAVSDEGTVTCTSSSTTCDLSSLLCGTIYEVSVKASGDAGESLSSYSQTLETVPCCPETLSVNQATQSMSNVVWSEAKGGSSFVASLTSTNGDARCHTADNECLMGCITCGTSYTVELEVINHRGQKKDCTFEGFSSSACCPTYVRLYRTASVNTLYIYWRNSDSEHDHVAEILDTEYSCNAAAGTSGCDIPDIQCGATYHVVVSPLNAEGEKSLFCPERLYEVSCLDDNIGTVLYRGKRSVE</sequence>
<dbReference type="RefSeq" id="XP_008332857.1">
    <property type="nucleotide sequence ID" value="XM_008334635.3"/>
</dbReference>
<evidence type="ECO:0000313" key="4">
    <source>
        <dbReference type="Proteomes" id="UP000265120"/>
    </source>
</evidence>
<feature type="signal peptide" evidence="1">
    <location>
        <begin position="1"/>
        <end position="22"/>
    </location>
</feature>
<dbReference type="PROSITE" id="PS50853">
    <property type="entry name" value="FN3"/>
    <property type="match status" value="4"/>
</dbReference>
<dbReference type="GeneTree" id="ENSGT00390000004674"/>
<dbReference type="KEGG" id="csem:103396508"/>
<dbReference type="Ensembl" id="ENSCSET00000030751.1">
    <property type="protein sequence ID" value="ENSCSEP00000030346.1"/>
    <property type="gene ID" value="ENSCSEG00000019433.1"/>
</dbReference>
<dbReference type="InterPro" id="IPR003961">
    <property type="entry name" value="FN3_dom"/>
</dbReference>
<protein>
    <submittedName>
        <fullName evidence="3">Fibronectin type III domain-containing protein 7-like</fullName>
    </submittedName>
</protein>
<dbReference type="PROSITE" id="PS51257">
    <property type="entry name" value="PROKAR_LIPOPROTEIN"/>
    <property type="match status" value="1"/>
</dbReference>
<dbReference type="InterPro" id="IPR013783">
    <property type="entry name" value="Ig-like_fold"/>
</dbReference>
<dbReference type="GeneID" id="103396508"/>
<organism evidence="3 4">
    <name type="scientific">Cynoglossus semilaevis</name>
    <name type="common">Tongue sole</name>
    <dbReference type="NCBI Taxonomy" id="244447"/>
    <lineage>
        <taxon>Eukaryota</taxon>
        <taxon>Metazoa</taxon>
        <taxon>Chordata</taxon>
        <taxon>Craniata</taxon>
        <taxon>Vertebrata</taxon>
        <taxon>Euteleostomi</taxon>
        <taxon>Actinopterygii</taxon>
        <taxon>Neopterygii</taxon>
        <taxon>Teleostei</taxon>
        <taxon>Neoteleostei</taxon>
        <taxon>Acanthomorphata</taxon>
        <taxon>Carangaria</taxon>
        <taxon>Pleuronectiformes</taxon>
        <taxon>Pleuronectoidei</taxon>
        <taxon>Cynoglossidae</taxon>
        <taxon>Cynoglossinae</taxon>
        <taxon>Cynoglossus</taxon>
    </lineage>
</organism>
<dbReference type="OMA" id="CGHTYLM"/>
<evidence type="ECO:0000256" key="1">
    <source>
        <dbReference type="SAM" id="SignalP"/>
    </source>
</evidence>
<keyword evidence="4" id="KW-1185">Reference proteome</keyword>
<reference evidence="3 4" key="1">
    <citation type="journal article" date="2014" name="Nat. Genet.">
        <title>Whole-genome sequence of a flatfish provides insights into ZW sex chromosome evolution and adaptation to a benthic lifestyle.</title>
        <authorList>
            <person name="Chen S."/>
            <person name="Zhang G."/>
            <person name="Shao C."/>
            <person name="Huang Q."/>
            <person name="Liu G."/>
            <person name="Zhang P."/>
            <person name="Song W."/>
            <person name="An N."/>
            <person name="Chalopin D."/>
            <person name="Volff J.N."/>
            <person name="Hong Y."/>
            <person name="Li Q."/>
            <person name="Sha Z."/>
            <person name="Zhou H."/>
            <person name="Xie M."/>
            <person name="Yu Q."/>
            <person name="Liu Y."/>
            <person name="Xiang H."/>
            <person name="Wang N."/>
            <person name="Wu K."/>
            <person name="Yang C."/>
            <person name="Zhou Q."/>
            <person name="Liao X."/>
            <person name="Yang L."/>
            <person name="Hu Q."/>
            <person name="Zhang J."/>
            <person name="Meng L."/>
            <person name="Jin L."/>
            <person name="Tian Y."/>
            <person name="Lian J."/>
            <person name="Yang J."/>
            <person name="Miao G."/>
            <person name="Liu S."/>
            <person name="Liang Z."/>
            <person name="Yan F."/>
            <person name="Li Y."/>
            <person name="Sun B."/>
            <person name="Zhang H."/>
            <person name="Zhang J."/>
            <person name="Zhu Y."/>
            <person name="Du M."/>
            <person name="Zhao Y."/>
            <person name="Schartl M."/>
            <person name="Tang Q."/>
            <person name="Wang J."/>
        </authorList>
    </citation>
    <scope>NUCLEOTIDE SEQUENCE</scope>
</reference>
<dbReference type="SMART" id="SM00060">
    <property type="entry name" value="FN3"/>
    <property type="match status" value="7"/>
</dbReference>
<proteinExistence type="predicted"/>
<dbReference type="PANTHER" id="PTHR47135:SF1">
    <property type="entry name" value="FIBRONECTIN TYPE III DOMAIN-CONTAINING PROTEIN 7"/>
    <property type="match status" value="1"/>
</dbReference>
<dbReference type="Pfam" id="PF00041">
    <property type="entry name" value="fn3"/>
    <property type="match status" value="2"/>
</dbReference>
<feature type="domain" description="Fibronectin type-III" evidence="2">
    <location>
        <begin position="115"/>
        <end position="201"/>
    </location>
</feature>
<accession>A0A3P8WY84</accession>
<dbReference type="RefSeq" id="XP_008332864.1">
    <property type="nucleotide sequence ID" value="XM_008334642.3"/>
</dbReference>
<dbReference type="RefSeq" id="XP_024909841.1">
    <property type="nucleotide sequence ID" value="XM_025054073.1"/>
</dbReference>
<keyword evidence="1" id="KW-0732">Signal</keyword>
<reference evidence="3" key="2">
    <citation type="submission" date="2025-08" db="UniProtKB">
        <authorList>
            <consortium name="Ensembl"/>
        </authorList>
    </citation>
    <scope>IDENTIFICATION</scope>
</reference>
<name>A0A3P8WY84_CYNSE</name>
<evidence type="ECO:0000313" key="3">
    <source>
        <dbReference type="Ensembl" id="ENSCSEP00000030346.1"/>
    </source>
</evidence>
<dbReference type="InParanoid" id="A0A3P8WY84"/>
<dbReference type="SUPFAM" id="SSF49265">
    <property type="entry name" value="Fibronectin type III"/>
    <property type="match status" value="3"/>
</dbReference>
<dbReference type="InterPro" id="IPR036116">
    <property type="entry name" value="FN3_sf"/>
</dbReference>
<feature type="chain" id="PRO_5017992401" evidence="1">
    <location>
        <begin position="23"/>
        <end position="818"/>
    </location>
</feature>